<name>A0A4R9JYI1_9LEPT</name>
<dbReference type="AlphaFoldDB" id="A0A4R9JYI1"/>
<dbReference type="OrthoDB" id="332085at2"/>
<protein>
    <submittedName>
        <fullName evidence="1">Uncharacterized protein</fullName>
    </submittedName>
</protein>
<sequence>MDTELKSSFTQQNDFCANVEDATLFPQLGLKARNLLNSSQMVKLTEIRKRHLQKGHQQTHFNWD</sequence>
<dbReference type="Proteomes" id="UP000297693">
    <property type="component" value="Unassembled WGS sequence"/>
</dbReference>
<organism evidence="1 2">
    <name type="scientific">Leptospira ognonensis</name>
    <dbReference type="NCBI Taxonomy" id="2484945"/>
    <lineage>
        <taxon>Bacteria</taxon>
        <taxon>Pseudomonadati</taxon>
        <taxon>Spirochaetota</taxon>
        <taxon>Spirochaetia</taxon>
        <taxon>Leptospirales</taxon>
        <taxon>Leptospiraceae</taxon>
        <taxon>Leptospira</taxon>
    </lineage>
</organism>
<evidence type="ECO:0000313" key="1">
    <source>
        <dbReference type="EMBL" id="TGL56567.1"/>
    </source>
</evidence>
<dbReference type="EMBL" id="RQGD01000046">
    <property type="protein sequence ID" value="TGL56567.1"/>
    <property type="molecule type" value="Genomic_DNA"/>
</dbReference>
<accession>A0A4R9JYI1</accession>
<reference evidence="1" key="1">
    <citation type="journal article" date="2019" name="PLoS Negl. Trop. Dis.">
        <title>Revisiting the worldwide diversity of Leptospira species in the environment.</title>
        <authorList>
            <person name="Vincent A.T."/>
            <person name="Schiettekatte O."/>
            <person name="Bourhy P."/>
            <person name="Veyrier F.J."/>
            <person name="Picardeau M."/>
        </authorList>
    </citation>
    <scope>NUCLEOTIDE SEQUENCE [LARGE SCALE GENOMIC DNA]</scope>
    <source>
        <strain evidence="1">201702476</strain>
    </source>
</reference>
<evidence type="ECO:0000313" key="2">
    <source>
        <dbReference type="Proteomes" id="UP000297693"/>
    </source>
</evidence>
<gene>
    <name evidence="1" type="ORF">EHQ58_17705</name>
</gene>
<keyword evidence="2" id="KW-1185">Reference proteome</keyword>
<comment type="caution">
    <text evidence="1">The sequence shown here is derived from an EMBL/GenBank/DDBJ whole genome shotgun (WGS) entry which is preliminary data.</text>
</comment>
<proteinExistence type="predicted"/>